<gene>
    <name evidence="2" type="ORF">Vbra_1442</name>
</gene>
<feature type="compositionally biased region" description="Polar residues" evidence="1">
    <location>
        <begin position="24"/>
        <end position="39"/>
    </location>
</feature>
<sequence>MESTPLLSRHNSQNQHRRRCVYWRNSTPGLSSDSGGQTPNPKPCSRKASAVFTCLRASPHVDESKQPADTPGFDSTCADESGGRRE</sequence>
<protein>
    <submittedName>
        <fullName evidence="2">Uncharacterized protein</fullName>
    </submittedName>
</protein>
<evidence type="ECO:0000256" key="1">
    <source>
        <dbReference type="SAM" id="MobiDB-lite"/>
    </source>
</evidence>
<feature type="compositionally biased region" description="Polar residues" evidence="1">
    <location>
        <begin position="1"/>
        <end position="14"/>
    </location>
</feature>
<keyword evidence="3" id="KW-1185">Reference proteome</keyword>
<feature type="region of interest" description="Disordered" evidence="1">
    <location>
        <begin position="58"/>
        <end position="86"/>
    </location>
</feature>
<reference evidence="2 3" key="1">
    <citation type="submission" date="2014-11" db="EMBL/GenBank/DDBJ databases">
        <authorList>
            <person name="Zhu J."/>
            <person name="Qi W."/>
            <person name="Song R."/>
        </authorList>
    </citation>
    <scope>NUCLEOTIDE SEQUENCE [LARGE SCALE GENOMIC DNA]</scope>
</reference>
<dbReference type="Proteomes" id="UP000041254">
    <property type="component" value="Unassembled WGS sequence"/>
</dbReference>
<name>A0A0G4E8W5_VITBC</name>
<accession>A0A0G4E8W5</accession>
<dbReference type="EMBL" id="CDMY01000027">
    <property type="protein sequence ID" value="CEL91839.1"/>
    <property type="molecule type" value="Genomic_DNA"/>
</dbReference>
<evidence type="ECO:0000313" key="3">
    <source>
        <dbReference type="Proteomes" id="UP000041254"/>
    </source>
</evidence>
<proteinExistence type="predicted"/>
<dbReference type="VEuPathDB" id="CryptoDB:Vbra_1442"/>
<organism evidence="2 3">
    <name type="scientific">Vitrella brassicaformis (strain CCMP3155)</name>
    <dbReference type="NCBI Taxonomy" id="1169540"/>
    <lineage>
        <taxon>Eukaryota</taxon>
        <taxon>Sar</taxon>
        <taxon>Alveolata</taxon>
        <taxon>Colpodellida</taxon>
        <taxon>Vitrellaceae</taxon>
        <taxon>Vitrella</taxon>
    </lineage>
</organism>
<dbReference type="InParanoid" id="A0A0G4E8W5"/>
<feature type="region of interest" description="Disordered" evidence="1">
    <location>
        <begin position="1"/>
        <end position="46"/>
    </location>
</feature>
<evidence type="ECO:0000313" key="2">
    <source>
        <dbReference type="EMBL" id="CEL91839.1"/>
    </source>
</evidence>
<dbReference type="AlphaFoldDB" id="A0A0G4E8W5"/>